<dbReference type="Proteomes" id="UP000827872">
    <property type="component" value="Linkage Group LG04"/>
</dbReference>
<gene>
    <name evidence="1" type="ORF">K3G42_021463</name>
</gene>
<evidence type="ECO:0000313" key="1">
    <source>
        <dbReference type="EMBL" id="KAH8004955.1"/>
    </source>
</evidence>
<reference evidence="1" key="1">
    <citation type="submission" date="2021-08" db="EMBL/GenBank/DDBJ databases">
        <title>The first chromosome-level gecko genome reveals the dynamic sex chromosomes of Neotropical dwarf geckos (Sphaerodactylidae: Sphaerodactylus).</title>
        <authorList>
            <person name="Pinto B.J."/>
            <person name="Keating S.E."/>
            <person name="Gamble T."/>
        </authorList>
    </citation>
    <scope>NUCLEOTIDE SEQUENCE</scope>
    <source>
        <strain evidence="1">TG3544</strain>
    </source>
</reference>
<name>A0ACB8FI76_9SAUR</name>
<accession>A0ACB8FI76</accession>
<dbReference type="EMBL" id="CM037617">
    <property type="protein sequence ID" value="KAH8004955.1"/>
    <property type="molecule type" value="Genomic_DNA"/>
</dbReference>
<organism evidence="1 2">
    <name type="scientific">Sphaerodactylus townsendi</name>
    <dbReference type="NCBI Taxonomy" id="933632"/>
    <lineage>
        <taxon>Eukaryota</taxon>
        <taxon>Metazoa</taxon>
        <taxon>Chordata</taxon>
        <taxon>Craniata</taxon>
        <taxon>Vertebrata</taxon>
        <taxon>Euteleostomi</taxon>
        <taxon>Lepidosauria</taxon>
        <taxon>Squamata</taxon>
        <taxon>Bifurcata</taxon>
        <taxon>Gekkota</taxon>
        <taxon>Sphaerodactylidae</taxon>
        <taxon>Sphaerodactylus</taxon>
    </lineage>
</organism>
<comment type="caution">
    <text evidence="1">The sequence shown here is derived from an EMBL/GenBank/DDBJ whole genome shotgun (WGS) entry which is preliminary data.</text>
</comment>
<keyword evidence="2" id="KW-1185">Reference proteome</keyword>
<proteinExistence type="predicted"/>
<sequence length="78" mass="8735">MAAGKASGQSEEDFASLTAEEREVLSGLDSRLFGFLRLHEDGARTKALLLKPHIPLAIYLYMVLGMGSYDIYEMKFYT</sequence>
<evidence type="ECO:0000313" key="2">
    <source>
        <dbReference type="Proteomes" id="UP000827872"/>
    </source>
</evidence>
<protein>
    <submittedName>
        <fullName evidence="1">Uncharacterized protein</fullName>
    </submittedName>
</protein>